<organism evidence="1 2">
    <name type="scientific">Lophium mytilinum</name>
    <dbReference type="NCBI Taxonomy" id="390894"/>
    <lineage>
        <taxon>Eukaryota</taxon>
        <taxon>Fungi</taxon>
        <taxon>Dikarya</taxon>
        <taxon>Ascomycota</taxon>
        <taxon>Pezizomycotina</taxon>
        <taxon>Dothideomycetes</taxon>
        <taxon>Pleosporomycetidae</taxon>
        <taxon>Mytilinidiales</taxon>
        <taxon>Mytilinidiaceae</taxon>
        <taxon>Lophium</taxon>
    </lineage>
</organism>
<evidence type="ECO:0000313" key="1">
    <source>
        <dbReference type="EMBL" id="KAF2491163.1"/>
    </source>
</evidence>
<dbReference type="OrthoDB" id="10254945at2759"/>
<dbReference type="Proteomes" id="UP000799750">
    <property type="component" value="Unassembled WGS sequence"/>
</dbReference>
<proteinExistence type="predicted"/>
<reference evidence="1" key="1">
    <citation type="journal article" date="2020" name="Stud. Mycol.">
        <title>101 Dothideomycetes genomes: a test case for predicting lifestyles and emergence of pathogens.</title>
        <authorList>
            <person name="Haridas S."/>
            <person name="Albert R."/>
            <person name="Binder M."/>
            <person name="Bloem J."/>
            <person name="Labutti K."/>
            <person name="Salamov A."/>
            <person name="Andreopoulos B."/>
            <person name="Baker S."/>
            <person name="Barry K."/>
            <person name="Bills G."/>
            <person name="Bluhm B."/>
            <person name="Cannon C."/>
            <person name="Castanera R."/>
            <person name="Culley D."/>
            <person name="Daum C."/>
            <person name="Ezra D."/>
            <person name="Gonzalez J."/>
            <person name="Henrissat B."/>
            <person name="Kuo A."/>
            <person name="Liang C."/>
            <person name="Lipzen A."/>
            <person name="Lutzoni F."/>
            <person name="Magnuson J."/>
            <person name="Mondo S."/>
            <person name="Nolan M."/>
            <person name="Ohm R."/>
            <person name="Pangilinan J."/>
            <person name="Park H.-J."/>
            <person name="Ramirez L."/>
            <person name="Alfaro M."/>
            <person name="Sun H."/>
            <person name="Tritt A."/>
            <person name="Yoshinaga Y."/>
            <person name="Zwiers L.-H."/>
            <person name="Turgeon B."/>
            <person name="Goodwin S."/>
            <person name="Spatafora J."/>
            <person name="Crous P."/>
            <person name="Grigoriev I."/>
        </authorList>
    </citation>
    <scope>NUCLEOTIDE SEQUENCE</scope>
    <source>
        <strain evidence="1">CBS 269.34</strain>
    </source>
</reference>
<keyword evidence="2" id="KW-1185">Reference proteome</keyword>
<dbReference type="AlphaFoldDB" id="A0A6A6QHN6"/>
<evidence type="ECO:0000313" key="2">
    <source>
        <dbReference type="Proteomes" id="UP000799750"/>
    </source>
</evidence>
<accession>A0A6A6QHN6</accession>
<protein>
    <submittedName>
        <fullName evidence="1">Uncharacterized protein</fullName>
    </submittedName>
</protein>
<gene>
    <name evidence="1" type="ORF">BU16DRAFT_566075</name>
</gene>
<dbReference type="EMBL" id="MU004196">
    <property type="protein sequence ID" value="KAF2491163.1"/>
    <property type="molecule type" value="Genomic_DNA"/>
</dbReference>
<sequence length="130" mass="14614">MPPTASTTSGPILLPAESIHNHTVLLRVYSENEEDLVAARILEDDNFPKPSLTNKIHPLFAKSRWVTSPGHEIDEIYKQITPALQMASLSIIKRVALLPFWTHISLGKRIHVPKHKEALDYINNADDETS</sequence>
<name>A0A6A6QHN6_9PEZI</name>